<reference evidence="2" key="1">
    <citation type="journal article" date="2019" name="Int. J. Syst. Evol. Microbiol.">
        <title>The Global Catalogue of Microorganisms (GCM) 10K type strain sequencing project: providing services to taxonomists for standard genome sequencing and annotation.</title>
        <authorList>
            <consortium name="The Broad Institute Genomics Platform"/>
            <consortium name="The Broad Institute Genome Sequencing Center for Infectious Disease"/>
            <person name="Wu L."/>
            <person name="Ma J."/>
        </authorList>
    </citation>
    <scope>NUCLEOTIDE SEQUENCE [LARGE SCALE GENOMIC DNA]</scope>
    <source>
        <strain evidence="2">CGMCC 1.16225</strain>
    </source>
</reference>
<dbReference type="RefSeq" id="WP_379101985.1">
    <property type="nucleotide sequence ID" value="NZ_JBHUGZ010000016.1"/>
</dbReference>
<evidence type="ECO:0000313" key="1">
    <source>
        <dbReference type="EMBL" id="MFD1985582.1"/>
    </source>
</evidence>
<proteinExistence type="predicted"/>
<comment type="caution">
    <text evidence="1">The sequence shown here is derived from an EMBL/GenBank/DDBJ whole genome shotgun (WGS) entry which is preliminary data.</text>
</comment>
<dbReference type="Proteomes" id="UP001597405">
    <property type="component" value="Unassembled WGS sequence"/>
</dbReference>
<dbReference type="EMBL" id="JBHUGZ010000016">
    <property type="protein sequence ID" value="MFD1985582.1"/>
    <property type="molecule type" value="Genomic_DNA"/>
</dbReference>
<name>A0ABW4UHB4_9HYPH</name>
<sequence>MRGKDIFHDRSRFVPVGPAIASLWSALDVREPTLDDCLTFLKSLAGQAYDVGVTSRLIDVYRYMEPLLAEAERRHRERMKTLSLYCGDRWESERPIFLVEESELRSQLAKALPAMKFWTPPCDLRELASFIVFTGVTRSEPTLVVADDRETASWRWDARALPAGGRSPVR</sequence>
<gene>
    <name evidence="1" type="ORF">ACFSOZ_24345</name>
</gene>
<organism evidence="1 2">
    <name type="scientific">Mesorhizobium newzealandense</name>
    <dbReference type="NCBI Taxonomy" id="1300302"/>
    <lineage>
        <taxon>Bacteria</taxon>
        <taxon>Pseudomonadati</taxon>
        <taxon>Pseudomonadota</taxon>
        <taxon>Alphaproteobacteria</taxon>
        <taxon>Hyphomicrobiales</taxon>
        <taxon>Phyllobacteriaceae</taxon>
        <taxon>Mesorhizobium</taxon>
    </lineage>
</organism>
<evidence type="ECO:0000313" key="2">
    <source>
        <dbReference type="Proteomes" id="UP001597405"/>
    </source>
</evidence>
<keyword evidence="2" id="KW-1185">Reference proteome</keyword>
<protein>
    <submittedName>
        <fullName evidence="1">Uncharacterized protein</fullName>
    </submittedName>
</protein>
<accession>A0ABW4UHB4</accession>